<sequence>MGRAPPFHYSRHRRSEIPATTSPKSRSSDRTLHLIKLKRAAGWGGGGDSMEKGHSSFPSTPFRNVPFEKSSRYAHPAPRTNRIACQHVRHQDPRFAHRRGGGLYACPDSVWDVLFGPPCARALECVSSSLLRVVEPYWGASSPRWAVTRRYGTAGV</sequence>
<proteinExistence type="predicted"/>
<evidence type="ECO:0000256" key="1">
    <source>
        <dbReference type="SAM" id="MobiDB-lite"/>
    </source>
</evidence>
<accession>A0AAD9HB68</accession>
<dbReference type="EMBL" id="MU842932">
    <property type="protein sequence ID" value="KAK2025643.1"/>
    <property type="molecule type" value="Genomic_DNA"/>
</dbReference>
<name>A0AAD9HB68_9PEZI</name>
<evidence type="ECO:0000313" key="3">
    <source>
        <dbReference type="Proteomes" id="UP001232148"/>
    </source>
</evidence>
<protein>
    <submittedName>
        <fullName evidence="2">Uncharacterized protein</fullName>
    </submittedName>
</protein>
<reference evidence="2" key="1">
    <citation type="submission" date="2021-06" db="EMBL/GenBank/DDBJ databases">
        <title>Comparative genomics, transcriptomics and evolutionary studies reveal genomic signatures of adaptation to plant cell wall in hemibiotrophic fungi.</title>
        <authorList>
            <consortium name="DOE Joint Genome Institute"/>
            <person name="Baroncelli R."/>
            <person name="Diaz J.F."/>
            <person name="Benocci T."/>
            <person name="Peng M."/>
            <person name="Battaglia E."/>
            <person name="Haridas S."/>
            <person name="Andreopoulos W."/>
            <person name="Labutti K."/>
            <person name="Pangilinan J."/>
            <person name="Floch G.L."/>
            <person name="Makela M.R."/>
            <person name="Henrissat B."/>
            <person name="Grigoriev I.V."/>
            <person name="Crouch J.A."/>
            <person name="De Vries R.P."/>
            <person name="Sukno S.A."/>
            <person name="Thon M.R."/>
        </authorList>
    </citation>
    <scope>NUCLEOTIDE SEQUENCE</scope>
    <source>
        <strain evidence="2">MAFF235873</strain>
    </source>
</reference>
<dbReference type="AlphaFoldDB" id="A0AAD9HB68"/>
<feature type="region of interest" description="Disordered" evidence="1">
    <location>
        <begin position="1"/>
        <end position="30"/>
    </location>
</feature>
<comment type="caution">
    <text evidence="2">The sequence shown here is derived from an EMBL/GenBank/DDBJ whole genome shotgun (WGS) entry which is preliminary data.</text>
</comment>
<evidence type="ECO:0000313" key="2">
    <source>
        <dbReference type="EMBL" id="KAK2025643.1"/>
    </source>
</evidence>
<gene>
    <name evidence="2" type="ORF">LX32DRAFT_49824</name>
</gene>
<dbReference type="Proteomes" id="UP001232148">
    <property type="component" value="Unassembled WGS sequence"/>
</dbReference>
<organism evidence="2 3">
    <name type="scientific">Colletotrichum zoysiae</name>
    <dbReference type="NCBI Taxonomy" id="1216348"/>
    <lineage>
        <taxon>Eukaryota</taxon>
        <taxon>Fungi</taxon>
        <taxon>Dikarya</taxon>
        <taxon>Ascomycota</taxon>
        <taxon>Pezizomycotina</taxon>
        <taxon>Sordariomycetes</taxon>
        <taxon>Hypocreomycetidae</taxon>
        <taxon>Glomerellales</taxon>
        <taxon>Glomerellaceae</taxon>
        <taxon>Colletotrichum</taxon>
        <taxon>Colletotrichum graminicola species complex</taxon>
    </lineage>
</organism>
<keyword evidence="3" id="KW-1185">Reference proteome</keyword>